<name>A0A2W7PDI0_9BURK</name>
<evidence type="ECO:0000256" key="3">
    <source>
        <dbReference type="ARBA" id="ARBA00022741"/>
    </source>
</evidence>
<protein>
    <recommendedName>
        <fullName evidence="6">cGAS/DncV-like nucleotidyltransferase C-terminal helical domain-containing protein</fullName>
    </recommendedName>
</protein>
<feature type="region of interest" description="Disordered" evidence="5">
    <location>
        <begin position="1"/>
        <end position="22"/>
    </location>
</feature>
<evidence type="ECO:0000313" key="7">
    <source>
        <dbReference type="EMBL" id="PZX34291.1"/>
    </source>
</evidence>
<comment type="caution">
    <text evidence="7">The sequence shown here is derived from an EMBL/GenBank/DDBJ whole genome shotgun (WGS) entry which is preliminary data.</text>
</comment>
<dbReference type="AlphaFoldDB" id="A0A2W7PDI0"/>
<organism evidence="7 8">
    <name type="scientific">Cupriavidus phytorum</name>
    <dbReference type="NCBI Taxonomy" id="3024399"/>
    <lineage>
        <taxon>Bacteria</taxon>
        <taxon>Pseudomonadati</taxon>
        <taxon>Pseudomonadota</taxon>
        <taxon>Betaproteobacteria</taxon>
        <taxon>Burkholderiales</taxon>
        <taxon>Burkholderiaceae</taxon>
        <taxon>Cupriavidus</taxon>
    </lineage>
</organism>
<evidence type="ECO:0000256" key="5">
    <source>
        <dbReference type="SAM" id="MobiDB-lite"/>
    </source>
</evidence>
<reference evidence="7" key="1">
    <citation type="submission" date="2018-06" db="EMBL/GenBank/DDBJ databases">
        <title>Genomic Encyclopedia of Type Strains, Phase IV (KMG-V): Genome sequencing to study the core and pangenomes of soil and plant-associated prokaryotes.</title>
        <authorList>
            <person name="Whitman W."/>
        </authorList>
    </citation>
    <scope>NUCLEOTIDE SEQUENCE [LARGE SCALE GENOMIC DNA]</scope>
    <source>
        <strain evidence="7">MLR2-44</strain>
    </source>
</reference>
<keyword evidence="3" id="KW-0547">Nucleotide-binding</keyword>
<dbReference type="Proteomes" id="UP000249638">
    <property type="component" value="Unassembled WGS sequence"/>
</dbReference>
<evidence type="ECO:0000256" key="1">
    <source>
        <dbReference type="ARBA" id="ARBA00022679"/>
    </source>
</evidence>
<evidence type="ECO:0000313" key="8">
    <source>
        <dbReference type="Proteomes" id="UP000249638"/>
    </source>
</evidence>
<keyword evidence="4" id="KW-0051">Antiviral defense</keyword>
<gene>
    <name evidence="7" type="ORF">C7416_101575</name>
</gene>
<dbReference type="EMBL" id="QKZN01000001">
    <property type="protein sequence ID" value="PZX34291.1"/>
    <property type="molecule type" value="Genomic_DNA"/>
</dbReference>
<evidence type="ECO:0000256" key="4">
    <source>
        <dbReference type="ARBA" id="ARBA00023118"/>
    </source>
</evidence>
<keyword evidence="1" id="KW-0808">Transferase</keyword>
<keyword evidence="8" id="KW-1185">Reference proteome</keyword>
<evidence type="ECO:0000259" key="6">
    <source>
        <dbReference type="Pfam" id="PF26305"/>
    </source>
</evidence>
<evidence type="ECO:0000256" key="2">
    <source>
        <dbReference type="ARBA" id="ARBA00022695"/>
    </source>
</evidence>
<feature type="compositionally biased region" description="Basic and acidic residues" evidence="5">
    <location>
        <begin position="1"/>
        <end position="18"/>
    </location>
</feature>
<keyword evidence="2" id="KW-0548">Nucleotidyltransferase</keyword>
<accession>A0A2W7PDI0</accession>
<dbReference type="InterPro" id="IPR058909">
    <property type="entry name" value="CD_NTase_C"/>
</dbReference>
<dbReference type="Pfam" id="PF26305">
    <property type="entry name" value="CD_NTase_C"/>
    <property type="match status" value="1"/>
</dbReference>
<proteinExistence type="predicted"/>
<feature type="domain" description="cGAS/DncV-like nucleotidyltransferase C-terminal helical" evidence="6">
    <location>
        <begin position="225"/>
        <end position="320"/>
    </location>
</feature>
<sequence>MSKKDYKSRNSKLRERRQGSSTYTFDSATGAAPIFESYEKRARSESLRYALGAMQEVDQLYTQVSIKTGERVKNQLVTGLERRGEAADIRFQGSLPLNIHIRRYSDVDLLVLPGSFLIYDCIGPLATTYRPSPLDRVDVVKKLRSDCYDVLSNAFREVDVDNSGAKCIAMSGGSLARKVDVVPALWYDTIEYQRTRAVEDRRVEVLDLPRGTLDGNYPFKYMARVDKKDHDTMGGVKKAIRLLKTLKYDAETPVDLSSFDIASIVWNMPDVSLRYPVYLETAIIVGALNFLSLLVADRVYAESLFVADGTRKIIRSNKDFEGLKALRDELVDLTESIASELKPYDYDAVQNSKRILLESQIH</sequence>